<dbReference type="EMBL" id="DXAY01000187">
    <property type="protein sequence ID" value="HIZ75185.1"/>
    <property type="molecule type" value="Genomic_DNA"/>
</dbReference>
<feature type="compositionally biased region" description="Acidic residues" evidence="5">
    <location>
        <begin position="23"/>
        <end position="39"/>
    </location>
</feature>
<dbReference type="GO" id="GO:0016020">
    <property type="term" value="C:membrane"/>
    <property type="evidence" value="ECO:0007669"/>
    <property type="project" value="InterPro"/>
</dbReference>
<keyword evidence="6" id="KW-0812">Transmembrane</keyword>
<dbReference type="InterPro" id="IPR050465">
    <property type="entry name" value="UPF0194_transport"/>
</dbReference>
<keyword evidence="6" id="KW-0472">Membrane</keyword>
<protein>
    <submittedName>
        <fullName evidence="8">Efflux RND transporter periplasmic adaptor subunit</fullName>
    </submittedName>
</protein>
<evidence type="ECO:0000256" key="6">
    <source>
        <dbReference type="SAM" id="Phobius"/>
    </source>
</evidence>
<dbReference type="GO" id="GO:0030313">
    <property type="term" value="C:cell envelope"/>
    <property type="evidence" value="ECO:0007669"/>
    <property type="project" value="UniProtKB-SubCell"/>
</dbReference>
<dbReference type="AlphaFoldDB" id="A0A9D2K141"/>
<accession>A0A9D2K141</accession>
<feature type="domain" description="YknX-like C-terminal permuted SH3-like" evidence="7">
    <location>
        <begin position="504"/>
        <end position="568"/>
    </location>
</feature>
<evidence type="ECO:0000313" key="9">
    <source>
        <dbReference type="Proteomes" id="UP000824116"/>
    </source>
</evidence>
<reference evidence="8" key="2">
    <citation type="submission" date="2021-04" db="EMBL/GenBank/DDBJ databases">
        <authorList>
            <person name="Gilroy R."/>
        </authorList>
    </citation>
    <scope>NUCLEOTIDE SEQUENCE</scope>
    <source>
        <strain evidence="8">CHK196-3914</strain>
    </source>
</reference>
<evidence type="ECO:0000256" key="5">
    <source>
        <dbReference type="SAM" id="MobiDB-lite"/>
    </source>
</evidence>
<evidence type="ECO:0000313" key="8">
    <source>
        <dbReference type="EMBL" id="HIZ75185.1"/>
    </source>
</evidence>
<gene>
    <name evidence="8" type="ORF">H9723_08110</name>
</gene>
<dbReference type="InterPro" id="IPR058637">
    <property type="entry name" value="YknX-like_C"/>
</dbReference>
<feature type="region of interest" description="Disordered" evidence="5">
    <location>
        <begin position="1"/>
        <end position="45"/>
    </location>
</feature>
<dbReference type="Pfam" id="PF25989">
    <property type="entry name" value="YknX_C"/>
    <property type="match status" value="1"/>
</dbReference>
<proteinExistence type="inferred from homology"/>
<evidence type="ECO:0000256" key="3">
    <source>
        <dbReference type="ARBA" id="ARBA00023054"/>
    </source>
</evidence>
<evidence type="ECO:0000256" key="1">
    <source>
        <dbReference type="ARBA" id="ARBA00004196"/>
    </source>
</evidence>
<dbReference type="NCBIfam" id="TIGR01730">
    <property type="entry name" value="RND_mfp"/>
    <property type="match status" value="1"/>
</dbReference>
<evidence type="ECO:0000256" key="2">
    <source>
        <dbReference type="ARBA" id="ARBA00009477"/>
    </source>
</evidence>
<reference evidence="8" key="1">
    <citation type="journal article" date="2021" name="PeerJ">
        <title>Extensive microbial diversity within the chicken gut microbiome revealed by metagenomics and culture.</title>
        <authorList>
            <person name="Gilroy R."/>
            <person name="Ravi A."/>
            <person name="Getino M."/>
            <person name="Pursley I."/>
            <person name="Horton D.L."/>
            <person name="Alikhan N.F."/>
            <person name="Baker D."/>
            <person name="Gharbi K."/>
            <person name="Hall N."/>
            <person name="Watson M."/>
            <person name="Adriaenssens E.M."/>
            <person name="Foster-Nyarko E."/>
            <person name="Jarju S."/>
            <person name="Secka A."/>
            <person name="Antonio M."/>
            <person name="Oren A."/>
            <person name="Chaudhuri R.R."/>
            <person name="La Ragione R."/>
            <person name="Hildebrand F."/>
            <person name="Pallen M.J."/>
        </authorList>
    </citation>
    <scope>NUCLEOTIDE SEQUENCE</scope>
    <source>
        <strain evidence="8">CHK196-3914</strain>
    </source>
</reference>
<dbReference type="Gene3D" id="2.40.30.170">
    <property type="match status" value="1"/>
</dbReference>
<dbReference type="InterPro" id="IPR006143">
    <property type="entry name" value="RND_pump_MFP"/>
</dbReference>
<comment type="subcellular location">
    <subcellularLocation>
        <location evidence="1">Cell envelope</location>
    </subcellularLocation>
</comment>
<keyword evidence="6" id="KW-1133">Transmembrane helix</keyword>
<comment type="similarity">
    <text evidence="2">Belongs to the membrane fusion protein (MFP) (TC 8.A.1) family.</text>
</comment>
<organism evidence="8 9">
    <name type="scientific">Candidatus Mediterraneibacter stercoravium</name>
    <dbReference type="NCBI Taxonomy" id="2838685"/>
    <lineage>
        <taxon>Bacteria</taxon>
        <taxon>Bacillati</taxon>
        <taxon>Bacillota</taxon>
        <taxon>Clostridia</taxon>
        <taxon>Lachnospirales</taxon>
        <taxon>Lachnospiraceae</taxon>
        <taxon>Mediterraneibacter</taxon>
    </lineage>
</organism>
<dbReference type="Proteomes" id="UP000824116">
    <property type="component" value="Unassembled WGS sequence"/>
</dbReference>
<feature type="coiled-coil region" evidence="4">
    <location>
        <begin position="180"/>
        <end position="232"/>
    </location>
</feature>
<evidence type="ECO:0000256" key="4">
    <source>
        <dbReference type="SAM" id="Coils"/>
    </source>
</evidence>
<comment type="caution">
    <text evidence="8">The sequence shown here is derived from an EMBL/GenBank/DDBJ whole genome shotgun (WGS) entry which is preliminary data.</text>
</comment>
<feature type="transmembrane region" description="Helical" evidence="6">
    <location>
        <begin position="49"/>
        <end position="68"/>
    </location>
</feature>
<dbReference type="GO" id="GO:0022857">
    <property type="term" value="F:transmembrane transporter activity"/>
    <property type="evidence" value="ECO:0007669"/>
    <property type="project" value="InterPro"/>
</dbReference>
<dbReference type="PANTHER" id="PTHR32347">
    <property type="entry name" value="EFFLUX SYSTEM COMPONENT YKNX-RELATED"/>
    <property type="match status" value="1"/>
</dbReference>
<dbReference type="Gene3D" id="2.40.420.20">
    <property type="match status" value="1"/>
</dbReference>
<name>A0A9D2K141_9FIRM</name>
<sequence length="582" mass="61244">MFSKKKKHASDREPDILTGSDTEITDDIDLLDENPDEGSDGGKTPKKKLPAWVIVPILIVVIAGAYGLSLIAGGDKTDAGTVLEVTEVTRGTVQEIYNSSGVIESENTKTYYSPVTAPIKDCKAVVGQTVRSGDLLVTFDTTNLERDNEQAQLTLQSSLKASEATRAQNARAVEAADAASAQAAEQANALADEVNALAEQVDAAYAQYQANLEAAGAQAASIQARAEELQDIIDRNQEIVNANQSIIDSTDSGYAGRRADLDAALNTPEAERTDEQNKTIADLQPVFEAYDAAVAARNEAQAAVSKATGELQALSASTADVDDAGYSGLKAQYDAKYAEWQAAWQAANAPAAETGMTAAESESLDISDNLAELTALTPEELLEKGREGMKADMDGVIASVDSLQTNSATQGAALFSIASMEKVRVRIEVSPDDYGKMKTGTAVNVTVGDSAYEGTLTSVDNIAVQNASGTPVIGARIHINNPDENICIGATAKVRMTVAESKDVLVVPTEVVNASTDGDFVYIIENGIVKQQPVELGTSSATEVEIVSGLKEGDQVVSDLNVDIEPGMRAIPQETSSGQSEE</sequence>
<keyword evidence="3 4" id="KW-0175">Coiled coil</keyword>
<evidence type="ECO:0000259" key="7">
    <source>
        <dbReference type="Pfam" id="PF25989"/>
    </source>
</evidence>